<feature type="region of interest" description="Disordered" evidence="1">
    <location>
        <begin position="21"/>
        <end position="107"/>
    </location>
</feature>
<proteinExistence type="predicted"/>
<evidence type="ECO:0000313" key="3">
    <source>
        <dbReference type="Proteomes" id="UP001151699"/>
    </source>
</evidence>
<protein>
    <submittedName>
        <fullName evidence="2">Uncharacterized protein</fullName>
    </submittedName>
</protein>
<comment type="caution">
    <text evidence="2">The sequence shown here is derived from an EMBL/GenBank/DDBJ whole genome shotgun (WGS) entry which is preliminary data.</text>
</comment>
<keyword evidence="3" id="KW-1185">Reference proteome</keyword>
<evidence type="ECO:0000256" key="1">
    <source>
        <dbReference type="SAM" id="MobiDB-lite"/>
    </source>
</evidence>
<feature type="compositionally biased region" description="Polar residues" evidence="1">
    <location>
        <begin position="74"/>
        <end position="107"/>
    </location>
</feature>
<dbReference type="Proteomes" id="UP001151699">
    <property type="component" value="Chromosome X"/>
</dbReference>
<name>A0A9Q0MY68_9DIPT</name>
<accession>A0A9Q0MY68</accession>
<dbReference type="AlphaFoldDB" id="A0A9Q0MY68"/>
<evidence type="ECO:0000313" key="2">
    <source>
        <dbReference type="EMBL" id="KAJ6640043.1"/>
    </source>
</evidence>
<reference evidence="2" key="1">
    <citation type="submission" date="2022-07" db="EMBL/GenBank/DDBJ databases">
        <authorList>
            <person name="Trinca V."/>
            <person name="Uliana J.V.C."/>
            <person name="Torres T.T."/>
            <person name="Ward R.J."/>
            <person name="Monesi N."/>
        </authorList>
    </citation>
    <scope>NUCLEOTIDE SEQUENCE</scope>
    <source>
        <strain evidence="2">HSMRA1968</strain>
        <tissue evidence="2">Whole embryos</tissue>
    </source>
</reference>
<gene>
    <name evidence="2" type="ORF">Bhyg_12792</name>
</gene>
<sequence length="139" mass="15947">MFWILRRTGAATFFNSINNNYSSSKSNVNNNNASDKNNQRPQRKEYGRLSIEDDSNMDMLTRNDSLDNFDDFNKNSSKNSTIDKYSNENVSNADSEYQLDRNSGNKLNPLSESNCNRLAMAISDDDEYDESLTCNLQRL</sequence>
<dbReference type="OrthoDB" id="6910977at2759"/>
<feature type="compositionally biased region" description="Low complexity" evidence="1">
    <location>
        <begin position="21"/>
        <end position="36"/>
    </location>
</feature>
<dbReference type="EMBL" id="WJQU01000003">
    <property type="protein sequence ID" value="KAJ6640043.1"/>
    <property type="molecule type" value="Genomic_DNA"/>
</dbReference>
<feature type="compositionally biased region" description="Basic and acidic residues" evidence="1">
    <location>
        <begin position="42"/>
        <end position="51"/>
    </location>
</feature>
<organism evidence="2 3">
    <name type="scientific">Pseudolycoriella hygida</name>
    <dbReference type="NCBI Taxonomy" id="35572"/>
    <lineage>
        <taxon>Eukaryota</taxon>
        <taxon>Metazoa</taxon>
        <taxon>Ecdysozoa</taxon>
        <taxon>Arthropoda</taxon>
        <taxon>Hexapoda</taxon>
        <taxon>Insecta</taxon>
        <taxon>Pterygota</taxon>
        <taxon>Neoptera</taxon>
        <taxon>Endopterygota</taxon>
        <taxon>Diptera</taxon>
        <taxon>Nematocera</taxon>
        <taxon>Sciaroidea</taxon>
        <taxon>Sciaridae</taxon>
        <taxon>Pseudolycoriella</taxon>
    </lineage>
</organism>